<feature type="transmembrane region" description="Helical" evidence="1">
    <location>
        <begin position="6"/>
        <end position="27"/>
    </location>
</feature>
<sequence length="163" mass="18008">MNRVEFLFSNLGLVVVGLLVLSAVFAWMRLRARRGMLDPGETGLIEAWSETGRSVKSYVFPGFQAVLEQVVLPRATQHPDWERLDGAVDVPGRTVAKFDHEGATYSINGESRIATLVAALEWMRAHPGENLLVTQPHERGVTRLTLRPEIGGTDSKSVRIASE</sequence>
<protein>
    <submittedName>
        <fullName evidence="2">Uncharacterized protein</fullName>
    </submittedName>
</protein>
<accession>A0A840Y467</accession>
<keyword evidence="3" id="KW-1185">Reference proteome</keyword>
<keyword evidence="1" id="KW-0472">Membrane</keyword>
<keyword evidence="1" id="KW-1133">Transmembrane helix</keyword>
<dbReference type="AlphaFoldDB" id="A0A840Y467"/>
<evidence type="ECO:0000313" key="3">
    <source>
        <dbReference type="Proteomes" id="UP000580654"/>
    </source>
</evidence>
<comment type="caution">
    <text evidence="2">The sequence shown here is derived from an EMBL/GenBank/DDBJ whole genome shotgun (WGS) entry which is preliminary data.</text>
</comment>
<proteinExistence type="predicted"/>
<dbReference type="RefSeq" id="WP_184518756.1">
    <property type="nucleotide sequence ID" value="NZ_JACIJD010000010.1"/>
</dbReference>
<evidence type="ECO:0000313" key="2">
    <source>
        <dbReference type="EMBL" id="MBB5694530.1"/>
    </source>
</evidence>
<organism evidence="2 3">
    <name type="scientific">Muricoccus pecuniae</name>
    <dbReference type="NCBI Taxonomy" id="693023"/>
    <lineage>
        <taxon>Bacteria</taxon>
        <taxon>Pseudomonadati</taxon>
        <taxon>Pseudomonadota</taxon>
        <taxon>Alphaproteobacteria</taxon>
        <taxon>Acetobacterales</taxon>
        <taxon>Roseomonadaceae</taxon>
        <taxon>Muricoccus</taxon>
    </lineage>
</organism>
<dbReference type="EMBL" id="JACIJD010000010">
    <property type="protein sequence ID" value="MBB5694530.1"/>
    <property type="molecule type" value="Genomic_DNA"/>
</dbReference>
<evidence type="ECO:0000256" key="1">
    <source>
        <dbReference type="SAM" id="Phobius"/>
    </source>
</evidence>
<reference evidence="2 3" key="1">
    <citation type="submission" date="2020-08" db="EMBL/GenBank/DDBJ databases">
        <title>Genomic Encyclopedia of Type Strains, Phase IV (KMG-IV): sequencing the most valuable type-strain genomes for metagenomic binning, comparative biology and taxonomic classification.</title>
        <authorList>
            <person name="Goeker M."/>
        </authorList>
    </citation>
    <scope>NUCLEOTIDE SEQUENCE [LARGE SCALE GENOMIC DNA]</scope>
    <source>
        <strain evidence="2 3">DSM 25622</strain>
    </source>
</reference>
<keyword evidence="1" id="KW-0812">Transmembrane</keyword>
<dbReference type="Proteomes" id="UP000580654">
    <property type="component" value="Unassembled WGS sequence"/>
</dbReference>
<gene>
    <name evidence="2" type="ORF">FHS87_002576</name>
</gene>
<name>A0A840Y467_9PROT</name>